<feature type="transmembrane region" description="Helical" evidence="1">
    <location>
        <begin position="34"/>
        <end position="53"/>
    </location>
</feature>
<organism evidence="2 3">
    <name type="scientific">Glycomyces luteolus</name>
    <dbReference type="NCBI Taxonomy" id="2670330"/>
    <lineage>
        <taxon>Bacteria</taxon>
        <taxon>Bacillati</taxon>
        <taxon>Actinomycetota</taxon>
        <taxon>Actinomycetes</taxon>
        <taxon>Glycomycetales</taxon>
        <taxon>Glycomycetaceae</taxon>
        <taxon>Glycomyces</taxon>
    </lineage>
</organism>
<accession>A0A9X3PAS4</accession>
<evidence type="ECO:0000313" key="2">
    <source>
        <dbReference type="EMBL" id="MDA1361926.1"/>
    </source>
</evidence>
<dbReference type="AlphaFoldDB" id="A0A9X3PAS4"/>
<keyword evidence="1" id="KW-1133">Transmembrane helix</keyword>
<dbReference type="EMBL" id="JAPZVP010000017">
    <property type="protein sequence ID" value="MDA1361926.1"/>
    <property type="molecule type" value="Genomic_DNA"/>
</dbReference>
<keyword evidence="3" id="KW-1185">Reference proteome</keyword>
<gene>
    <name evidence="2" type="ORF">O1R50_20025</name>
</gene>
<name>A0A9X3PAS4_9ACTN</name>
<evidence type="ECO:0000256" key="1">
    <source>
        <dbReference type="SAM" id="Phobius"/>
    </source>
</evidence>
<keyword evidence="1" id="KW-0472">Membrane</keyword>
<evidence type="ECO:0000313" key="3">
    <source>
        <dbReference type="Proteomes" id="UP001146067"/>
    </source>
</evidence>
<proteinExistence type="predicted"/>
<comment type="caution">
    <text evidence="2">The sequence shown here is derived from an EMBL/GenBank/DDBJ whole genome shotgun (WGS) entry which is preliminary data.</text>
</comment>
<dbReference type="Proteomes" id="UP001146067">
    <property type="component" value="Unassembled WGS sequence"/>
</dbReference>
<reference evidence="2" key="1">
    <citation type="submission" date="2022-12" db="EMBL/GenBank/DDBJ databases">
        <title>Gycomyces niveus sp.nov.,a novel actinomycete isolated from soil in Shouguan.</title>
        <authorList>
            <person name="Yang X."/>
        </authorList>
    </citation>
    <scope>NUCLEOTIDE SEQUENCE</scope>
    <source>
        <strain evidence="2">NEAU-A15</strain>
    </source>
</reference>
<dbReference type="RefSeq" id="WP_270111960.1">
    <property type="nucleotide sequence ID" value="NZ_JAPZVP010000017.1"/>
</dbReference>
<sequence length="167" mass="18102">MLLIALLYAAAFAAAITGERFRRSRGMRSNGLKMLVMLTVLGCLSSISVWTVLDTWSTIGKCERHEKMQGLSDIRLIWYEGTACTEEQREGYWKDVSQGQPNQAAMWTGRPPGGEVTRVGAGALFGVVSSDPVPDTVPGVSSSLAVAAPKRSAMSWWALSIPAKPDR</sequence>
<protein>
    <submittedName>
        <fullName evidence="2">Uncharacterized protein</fullName>
    </submittedName>
</protein>
<keyword evidence="1" id="KW-0812">Transmembrane</keyword>